<accession>A0AC35TUB9</accession>
<organism evidence="1 2">
    <name type="scientific">Rhabditophanes sp. KR3021</name>
    <dbReference type="NCBI Taxonomy" id="114890"/>
    <lineage>
        <taxon>Eukaryota</taxon>
        <taxon>Metazoa</taxon>
        <taxon>Ecdysozoa</taxon>
        <taxon>Nematoda</taxon>
        <taxon>Chromadorea</taxon>
        <taxon>Rhabditida</taxon>
        <taxon>Tylenchina</taxon>
        <taxon>Panagrolaimomorpha</taxon>
        <taxon>Strongyloidoidea</taxon>
        <taxon>Alloionematidae</taxon>
        <taxon>Rhabditophanes</taxon>
    </lineage>
</organism>
<sequence length="279" mass="31490">MSSKKATNNHVEWEVVPEDESMDFPSEESDSDSNNSANEAPSIPDSIVSSMIGAISGIKLAMSQSAVASEAAAAVKKEINPRDIVECRRISYKHGKPMSYKSHGSLSATKSIYEKKFTIEPFLIEPFLKHVKMCDSKEIVVGSIREPQHIKALKECIERNKDITLHFNASTLIHSKEFHTLLTLEGCYNRFIINFKDLTELAAAIKFISPEHVYNVRTLFMTYSDFKRPSPVLEKYQWACMGKIVADLPADLEKYLSTYDETKISFGSLINKIKRKISQ</sequence>
<dbReference type="Proteomes" id="UP000095286">
    <property type="component" value="Unplaced"/>
</dbReference>
<proteinExistence type="predicted"/>
<evidence type="ECO:0000313" key="2">
    <source>
        <dbReference type="WBParaSite" id="RSKR_0000454500.1"/>
    </source>
</evidence>
<reference evidence="2" key="1">
    <citation type="submission" date="2016-11" db="UniProtKB">
        <authorList>
            <consortium name="WormBaseParasite"/>
        </authorList>
    </citation>
    <scope>IDENTIFICATION</scope>
    <source>
        <strain evidence="2">KR3021</strain>
    </source>
</reference>
<protein>
    <submittedName>
        <fullName evidence="2">Uncharacterized protein</fullName>
    </submittedName>
</protein>
<dbReference type="WBParaSite" id="RSKR_0000454500.1">
    <property type="protein sequence ID" value="RSKR_0000454500.1"/>
    <property type="gene ID" value="RSKR_0000454500"/>
</dbReference>
<name>A0AC35TUB9_9BILA</name>
<evidence type="ECO:0000313" key="1">
    <source>
        <dbReference type="Proteomes" id="UP000095286"/>
    </source>
</evidence>